<keyword evidence="1" id="KW-0812">Transmembrane</keyword>
<dbReference type="EMBL" id="JAACVF010000127">
    <property type="protein sequence ID" value="NCN65336.1"/>
    <property type="molecule type" value="Genomic_DNA"/>
</dbReference>
<organism evidence="2 4">
    <name type="scientific">Candidatus Altarchaeum hamiconexum</name>
    <dbReference type="NCBI Taxonomy" id="1803513"/>
    <lineage>
        <taxon>Archaea</taxon>
        <taxon>Candidatus Altarchaeota</taxon>
        <taxon>Candidatus Altiarchaeia</taxon>
        <taxon>Candidatus Altarchaeales</taxon>
        <taxon>Candidatus Altarchaeaceae</taxon>
        <taxon>Candidatus Altarchaeum</taxon>
    </lineage>
</organism>
<feature type="transmembrane region" description="Helical" evidence="1">
    <location>
        <begin position="63"/>
        <end position="83"/>
    </location>
</feature>
<dbReference type="Pfam" id="PF19931">
    <property type="entry name" value="DUF6394"/>
    <property type="match status" value="1"/>
</dbReference>
<name>A0A8J7YSI4_9ARCH</name>
<evidence type="ECO:0000256" key="1">
    <source>
        <dbReference type="SAM" id="Phobius"/>
    </source>
</evidence>
<gene>
    <name evidence="3" type="ORF">GW779_00010</name>
    <name evidence="2" type="ORF">GW910_04670</name>
</gene>
<evidence type="ECO:0000313" key="2">
    <source>
        <dbReference type="EMBL" id="NCN65336.1"/>
    </source>
</evidence>
<keyword evidence="1" id="KW-0472">Membrane</keyword>
<proteinExistence type="predicted"/>
<dbReference type="InterPro" id="IPR045655">
    <property type="entry name" value="DUF6394"/>
</dbReference>
<comment type="caution">
    <text evidence="2">The sequence shown here is derived from an EMBL/GenBank/DDBJ whole genome shotgun (WGS) entry which is preliminary data.</text>
</comment>
<dbReference type="AlphaFoldDB" id="A0A8J7YSI4"/>
<protein>
    <submittedName>
        <fullName evidence="2">Uncharacterized protein</fullName>
    </submittedName>
</protein>
<reference evidence="2" key="1">
    <citation type="submission" date="2019-11" db="EMBL/GenBank/DDBJ databases">
        <title>Lipid analysis of CO2-rich subsurface aquifers suggests an autotrophy-based deep biosphere with lysolipids enriched in CPR bacteria.</title>
        <authorList>
            <person name="Probst A.J."/>
            <person name="Elling F.J."/>
            <person name="Castelle C.J."/>
            <person name="Zhu Q."/>
            <person name="Elvert M."/>
            <person name="Birarda G."/>
            <person name="Holman H.-Y."/>
            <person name="Lane K.R."/>
            <person name="Ladd B."/>
            <person name="Ryan M.C."/>
            <person name="Woyke T."/>
            <person name="Hinrichs K.-U."/>
            <person name="Banfield J.F."/>
        </authorList>
    </citation>
    <scope>NUCLEOTIDE SEQUENCE</scope>
    <source>
        <strain evidence="2">CG_2015-01_33_1645</strain>
        <strain evidence="3">CG_2015-04_33_537</strain>
    </source>
</reference>
<dbReference type="Proteomes" id="UP000738826">
    <property type="component" value="Unassembled WGS sequence"/>
</dbReference>
<feature type="transmembrane region" description="Helical" evidence="1">
    <location>
        <begin position="7"/>
        <end position="26"/>
    </location>
</feature>
<feature type="transmembrane region" description="Helical" evidence="1">
    <location>
        <begin position="95"/>
        <end position="115"/>
    </location>
</feature>
<sequence>MASEKGLIVVATFFIVMSLTTNMGFWFDGEVIELYLATMLNILATVVKVAMKRGVIGMSSLGASVVADIHLIWAVVITLGAGVVDPVTGIVHSELARGLAFGAIFANLVSIALLLMETHHEAKKEVD</sequence>
<evidence type="ECO:0000313" key="3">
    <source>
        <dbReference type="EMBL" id="NCS90799.1"/>
    </source>
</evidence>
<accession>A0A8J7YSI4</accession>
<dbReference type="EMBL" id="JAACQH010000001">
    <property type="protein sequence ID" value="NCS90799.1"/>
    <property type="molecule type" value="Genomic_DNA"/>
</dbReference>
<keyword evidence="1" id="KW-1133">Transmembrane helix</keyword>
<evidence type="ECO:0000313" key="4">
    <source>
        <dbReference type="Proteomes" id="UP000768163"/>
    </source>
</evidence>
<feature type="transmembrane region" description="Helical" evidence="1">
    <location>
        <begin position="32"/>
        <end position="51"/>
    </location>
</feature>
<dbReference type="Proteomes" id="UP000768163">
    <property type="component" value="Unassembled WGS sequence"/>
</dbReference>